<dbReference type="SUPFAM" id="SSF57701">
    <property type="entry name" value="Zn2/Cys6 DNA-binding domain"/>
    <property type="match status" value="1"/>
</dbReference>
<dbReference type="PROSITE" id="PS00463">
    <property type="entry name" value="ZN2_CY6_FUNGAL_1"/>
    <property type="match status" value="1"/>
</dbReference>
<dbReference type="InterPro" id="IPR036864">
    <property type="entry name" value="Zn2-C6_fun-type_DNA-bd_sf"/>
</dbReference>
<evidence type="ECO:0000313" key="3">
    <source>
        <dbReference type="EMBL" id="ORY81210.1"/>
    </source>
</evidence>
<feature type="compositionally biased region" description="Low complexity" evidence="1">
    <location>
        <begin position="222"/>
        <end position="237"/>
    </location>
</feature>
<feature type="compositionally biased region" description="Polar residues" evidence="1">
    <location>
        <begin position="175"/>
        <end position="185"/>
    </location>
</feature>
<feature type="region of interest" description="Disordered" evidence="1">
    <location>
        <begin position="200"/>
        <end position="302"/>
    </location>
</feature>
<sequence length="351" mass="38753">MSFHHYHDVSLPSNYPYSRPPSPPSVALQAPLDSYRLPASRPPVSFPHQPLITSPLQEQPSWIADAHGVNWDEVAAEPSWGKSPRSSVKIQRAVTACIRCRELKIKCDWSAEGSACRRCKGSNALCTTTETTDPHATFKDEILARMAALEGRMHRIESRLSGLPLPSPPIDGCPPSTSAGSTSALENRLQQVESLLVKSLTFPTPPPSAPTTPTSPFPPTATHPSSRPHPSSSAFPSVLRPPPSVAMLPPPPPRRTKQLQWNHTIPMPPTNINIHRESSTTPSPTPPTRLPRLLSEHSPLPNRATRTLSTTFRRWISWFPRRGSTLVWKDWEPWHMYRGRAEGRAGAEEGG</sequence>
<dbReference type="CDD" id="cd00067">
    <property type="entry name" value="GAL4"/>
    <property type="match status" value="1"/>
</dbReference>
<dbReference type="OrthoDB" id="5416384at2759"/>
<protein>
    <recommendedName>
        <fullName evidence="2">Zn(2)-C6 fungal-type domain-containing protein</fullName>
    </recommendedName>
</protein>
<dbReference type="GO" id="GO:0000981">
    <property type="term" value="F:DNA-binding transcription factor activity, RNA polymerase II-specific"/>
    <property type="evidence" value="ECO:0007669"/>
    <property type="project" value="InterPro"/>
</dbReference>
<reference evidence="3 4" key="1">
    <citation type="submission" date="2016-07" db="EMBL/GenBank/DDBJ databases">
        <title>Pervasive Adenine N6-methylation of Active Genes in Fungi.</title>
        <authorList>
            <consortium name="DOE Joint Genome Institute"/>
            <person name="Mondo S.J."/>
            <person name="Dannebaum R.O."/>
            <person name="Kuo R.C."/>
            <person name="Labutti K."/>
            <person name="Haridas S."/>
            <person name="Kuo A."/>
            <person name="Salamov A."/>
            <person name="Ahrendt S.R."/>
            <person name="Lipzen A."/>
            <person name="Sullivan W."/>
            <person name="Andreopoulos W.B."/>
            <person name="Clum A."/>
            <person name="Lindquist E."/>
            <person name="Daum C."/>
            <person name="Ramamoorthy G.K."/>
            <person name="Gryganskyi A."/>
            <person name="Culley D."/>
            <person name="Magnuson J.K."/>
            <person name="James T.Y."/>
            <person name="O'Malley M.A."/>
            <person name="Stajich J.E."/>
            <person name="Spatafora J.W."/>
            <person name="Visel A."/>
            <person name="Grigoriev I.V."/>
        </authorList>
    </citation>
    <scope>NUCLEOTIDE SEQUENCE [LARGE SCALE GENOMIC DNA]</scope>
    <source>
        <strain evidence="3 4">62-1032</strain>
    </source>
</reference>
<accession>A0A1Y2FBC1</accession>
<dbReference type="PROSITE" id="PS50048">
    <property type="entry name" value="ZN2_CY6_FUNGAL_2"/>
    <property type="match status" value="1"/>
</dbReference>
<feature type="compositionally biased region" description="Pro residues" evidence="1">
    <location>
        <begin position="239"/>
        <end position="253"/>
    </location>
</feature>
<comment type="caution">
    <text evidence="3">The sequence shown here is derived from an EMBL/GenBank/DDBJ whole genome shotgun (WGS) entry which is preliminary data.</text>
</comment>
<feature type="domain" description="Zn(2)-C6 fungal-type" evidence="2">
    <location>
        <begin position="96"/>
        <end position="128"/>
    </location>
</feature>
<dbReference type="Pfam" id="PF00172">
    <property type="entry name" value="Zn_clus"/>
    <property type="match status" value="1"/>
</dbReference>
<dbReference type="STRING" id="106004.A0A1Y2FBC1"/>
<evidence type="ECO:0000313" key="4">
    <source>
        <dbReference type="Proteomes" id="UP000193467"/>
    </source>
</evidence>
<feature type="region of interest" description="Disordered" evidence="1">
    <location>
        <begin position="160"/>
        <end position="185"/>
    </location>
</feature>
<evidence type="ECO:0000259" key="2">
    <source>
        <dbReference type="PROSITE" id="PS50048"/>
    </source>
</evidence>
<evidence type="ECO:0000256" key="1">
    <source>
        <dbReference type="SAM" id="MobiDB-lite"/>
    </source>
</evidence>
<dbReference type="InParanoid" id="A0A1Y2FBC1"/>
<dbReference type="GO" id="GO:0008270">
    <property type="term" value="F:zinc ion binding"/>
    <property type="evidence" value="ECO:0007669"/>
    <property type="project" value="InterPro"/>
</dbReference>
<dbReference type="Proteomes" id="UP000193467">
    <property type="component" value="Unassembled WGS sequence"/>
</dbReference>
<dbReference type="InterPro" id="IPR001138">
    <property type="entry name" value="Zn2Cys6_DnaBD"/>
</dbReference>
<gene>
    <name evidence="3" type="ORF">BCR35DRAFT_331622</name>
</gene>
<proteinExistence type="predicted"/>
<dbReference type="AlphaFoldDB" id="A0A1Y2FBC1"/>
<name>A0A1Y2FBC1_9BASI</name>
<dbReference type="SMART" id="SM00066">
    <property type="entry name" value="GAL4"/>
    <property type="match status" value="1"/>
</dbReference>
<dbReference type="Gene3D" id="4.10.240.10">
    <property type="entry name" value="Zn(2)-C6 fungal-type DNA-binding domain"/>
    <property type="match status" value="1"/>
</dbReference>
<keyword evidence="4" id="KW-1185">Reference proteome</keyword>
<feature type="compositionally biased region" description="Pro residues" evidence="1">
    <location>
        <begin position="203"/>
        <end position="221"/>
    </location>
</feature>
<organism evidence="3 4">
    <name type="scientific">Leucosporidium creatinivorum</name>
    <dbReference type="NCBI Taxonomy" id="106004"/>
    <lineage>
        <taxon>Eukaryota</taxon>
        <taxon>Fungi</taxon>
        <taxon>Dikarya</taxon>
        <taxon>Basidiomycota</taxon>
        <taxon>Pucciniomycotina</taxon>
        <taxon>Microbotryomycetes</taxon>
        <taxon>Leucosporidiales</taxon>
        <taxon>Leucosporidium</taxon>
    </lineage>
</organism>
<dbReference type="EMBL" id="MCGR01000023">
    <property type="protein sequence ID" value="ORY81210.1"/>
    <property type="molecule type" value="Genomic_DNA"/>
</dbReference>